<dbReference type="Gene3D" id="1.20.120.530">
    <property type="entry name" value="GntR ligand-binding domain-like"/>
    <property type="match status" value="1"/>
</dbReference>
<dbReference type="SMART" id="SM00345">
    <property type="entry name" value="HTH_GNTR"/>
    <property type="match status" value="1"/>
</dbReference>
<dbReference type="SMART" id="SM00895">
    <property type="entry name" value="FCD"/>
    <property type="match status" value="1"/>
</dbReference>
<protein>
    <submittedName>
        <fullName evidence="5">Transcriptional regulator, GntR family</fullName>
    </submittedName>
</protein>
<evidence type="ECO:0000259" key="4">
    <source>
        <dbReference type="PROSITE" id="PS50949"/>
    </source>
</evidence>
<dbReference type="InterPro" id="IPR011711">
    <property type="entry name" value="GntR_C"/>
</dbReference>
<evidence type="ECO:0000313" key="6">
    <source>
        <dbReference type="Proteomes" id="UP000016569"/>
    </source>
</evidence>
<evidence type="ECO:0000256" key="1">
    <source>
        <dbReference type="ARBA" id="ARBA00023015"/>
    </source>
</evidence>
<dbReference type="EMBL" id="BATC01000059">
    <property type="protein sequence ID" value="GAD60222.1"/>
    <property type="molecule type" value="Genomic_DNA"/>
</dbReference>
<dbReference type="SUPFAM" id="SSF48008">
    <property type="entry name" value="GntR ligand-binding domain-like"/>
    <property type="match status" value="1"/>
</dbReference>
<gene>
    <name evidence="5" type="ORF">MBEBAB_2472</name>
</gene>
<dbReference type="AlphaFoldDB" id="A0A8E0ND72"/>
<evidence type="ECO:0000313" key="5">
    <source>
        <dbReference type="EMBL" id="GAD60222.1"/>
    </source>
</evidence>
<dbReference type="Gene3D" id="1.10.10.10">
    <property type="entry name" value="Winged helix-like DNA-binding domain superfamily/Winged helix DNA-binding domain"/>
    <property type="match status" value="1"/>
</dbReference>
<keyword evidence="3" id="KW-0804">Transcription</keyword>
<keyword evidence="6" id="KW-1185">Reference proteome</keyword>
<accession>A0A8E0ND72</accession>
<dbReference type="SUPFAM" id="SSF46785">
    <property type="entry name" value="Winged helix' DNA-binding domain"/>
    <property type="match status" value="1"/>
</dbReference>
<name>A0A8E0ND72_9CAUL</name>
<dbReference type="InterPro" id="IPR036390">
    <property type="entry name" value="WH_DNA-bd_sf"/>
</dbReference>
<dbReference type="PROSITE" id="PS50949">
    <property type="entry name" value="HTH_GNTR"/>
    <property type="match status" value="1"/>
</dbReference>
<dbReference type="InterPro" id="IPR008920">
    <property type="entry name" value="TF_FadR/GntR_C"/>
</dbReference>
<proteinExistence type="predicted"/>
<dbReference type="PANTHER" id="PTHR43537">
    <property type="entry name" value="TRANSCRIPTIONAL REGULATOR, GNTR FAMILY"/>
    <property type="match status" value="1"/>
</dbReference>
<evidence type="ECO:0000256" key="2">
    <source>
        <dbReference type="ARBA" id="ARBA00023125"/>
    </source>
</evidence>
<keyword evidence="2" id="KW-0238">DNA-binding</keyword>
<dbReference type="Pfam" id="PF00392">
    <property type="entry name" value="GntR"/>
    <property type="match status" value="1"/>
</dbReference>
<feature type="domain" description="HTH gntR-type" evidence="4">
    <location>
        <begin position="23"/>
        <end position="91"/>
    </location>
</feature>
<dbReference type="PANTHER" id="PTHR43537:SF44">
    <property type="entry name" value="GNTR FAMILY REGULATORY PROTEIN"/>
    <property type="match status" value="1"/>
</dbReference>
<keyword evidence="1" id="KW-0805">Transcription regulation</keyword>
<dbReference type="InterPro" id="IPR000524">
    <property type="entry name" value="Tscrpt_reg_HTH_GntR"/>
</dbReference>
<dbReference type="GO" id="GO:0003700">
    <property type="term" value="F:DNA-binding transcription factor activity"/>
    <property type="evidence" value="ECO:0007669"/>
    <property type="project" value="InterPro"/>
</dbReference>
<dbReference type="RefSeq" id="WP_021698316.1">
    <property type="nucleotide sequence ID" value="NZ_BATC01000059.1"/>
</dbReference>
<dbReference type="OrthoDB" id="9028214at2"/>
<dbReference type="CDD" id="cd07377">
    <property type="entry name" value="WHTH_GntR"/>
    <property type="match status" value="1"/>
</dbReference>
<dbReference type="InterPro" id="IPR036388">
    <property type="entry name" value="WH-like_DNA-bd_sf"/>
</dbReference>
<reference evidence="6" key="1">
    <citation type="journal article" date="2013" name="Genome Announc.">
        <title>Draft Genome Sequence of the Dimorphic Prosthecate Bacterium Brevundimonas abyssalis TAR-001T.</title>
        <authorList>
            <person name="Tsubouchi T."/>
            <person name="Nishi S."/>
            <person name="Usui K."/>
            <person name="Shimane Y."/>
            <person name="Takaki Y."/>
            <person name="Maruyama T."/>
            <person name="Hatada Y."/>
        </authorList>
    </citation>
    <scope>NUCLEOTIDE SEQUENCE [LARGE SCALE GENOMIC DNA]</scope>
    <source>
        <strain evidence="6">TAR-001</strain>
    </source>
</reference>
<comment type="caution">
    <text evidence="5">The sequence shown here is derived from an EMBL/GenBank/DDBJ whole genome shotgun (WGS) entry which is preliminary data.</text>
</comment>
<sequence>MAPEKKTRTGGDRRIGKPVRSPARIHGVIAHDLGVAIVSGQYKPGEILQNEIDFSERLEVSRSAYREAIRILAAKGLVESRPKTGTRVNPEARWNLLDPDVLAWSFETEPSPALVKGLFELRLIIEPAAAALAAQRRSPEQVTRMREALMAMERHGLNTEEGKGADREFHATILEATDNPPLLSLASTIGAGVRWTTVYKERKKELPRDPMPDHWKVFDAIASGGPEAARAAMTELVEMALHDTARALQQRPRA</sequence>
<evidence type="ECO:0000256" key="3">
    <source>
        <dbReference type="ARBA" id="ARBA00023163"/>
    </source>
</evidence>
<dbReference type="Pfam" id="PF07729">
    <property type="entry name" value="FCD"/>
    <property type="match status" value="1"/>
</dbReference>
<organism evidence="5 6">
    <name type="scientific">Brevundimonas abyssalis TAR-001</name>
    <dbReference type="NCBI Taxonomy" id="1391729"/>
    <lineage>
        <taxon>Bacteria</taxon>
        <taxon>Pseudomonadati</taxon>
        <taxon>Pseudomonadota</taxon>
        <taxon>Alphaproteobacteria</taxon>
        <taxon>Caulobacterales</taxon>
        <taxon>Caulobacteraceae</taxon>
        <taxon>Brevundimonas</taxon>
    </lineage>
</organism>
<dbReference type="Proteomes" id="UP000016569">
    <property type="component" value="Unassembled WGS sequence"/>
</dbReference>
<dbReference type="GO" id="GO:0003677">
    <property type="term" value="F:DNA binding"/>
    <property type="evidence" value="ECO:0007669"/>
    <property type="project" value="UniProtKB-KW"/>
</dbReference>